<dbReference type="KEGG" id="ceu:A7L45_18460"/>
<dbReference type="InterPro" id="IPR008964">
    <property type="entry name" value="Invasin/intimin_cell_adhesion"/>
</dbReference>
<dbReference type="Gene3D" id="2.60.40.1080">
    <property type="match status" value="1"/>
</dbReference>
<gene>
    <name evidence="2" type="ORF">A7L45_18460</name>
</gene>
<dbReference type="RefSeq" id="WP_071614197.1">
    <property type="nucleotide sequence ID" value="NZ_CP015756.1"/>
</dbReference>
<evidence type="ECO:0000313" key="2">
    <source>
        <dbReference type="EMBL" id="APC41904.1"/>
    </source>
</evidence>
<evidence type="ECO:0008006" key="4">
    <source>
        <dbReference type="Google" id="ProtNLM"/>
    </source>
</evidence>
<protein>
    <recommendedName>
        <fullName evidence="4">BIG2 domain-containing protein</fullName>
    </recommendedName>
</protein>
<name>A0A1J0GLT1_9CLOT</name>
<evidence type="ECO:0000313" key="3">
    <source>
        <dbReference type="Proteomes" id="UP000182569"/>
    </source>
</evidence>
<dbReference type="Proteomes" id="UP000182569">
    <property type="component" value="Chromosome"/>
</dbReference>
<dbReference type="SUPFAM" id="SSF49373">
    <property type="entry name" value="Invasin/intimin cell-adhesion fragments"/>
    <property type="match status" value="1"/>
</dbReference>
<feature type="signal peptide" evidence="1">
    <location>
        <begin position="1"/>
        <end position="25"/>
    </location>
</feature>
<dbReference type="OrthoDB" id="2077808at2"/>
<keyword evidence="1" id="KW-0732">Signal</keyword>
<accession>A0A1J0GLT1</accession>
<sequence>MNKKITSSALAALMIAGSTSFTAFAAMDNGTVVIGNKAYDLAYANDASNLSEIANAITAGGAVYVKDFDGDWRENVTGLVVEASIIPAVVYKNATGTVNFDAADTSLPAIKETPYPKTFTNITNAITNSSNVVYLTAVDQYGEAFDIATDSTYKITATVNGMPLSQSETTLDTINNMAKITINKKIAENDVVVIMLQKFDRTATSTTAKVLSSKSTSYTVAKDLAVAPQSILAVSSSADIVSVGDAAVTLKADVRDQYNNPADLSVNKLRWIVDKGGDLLDSNSELNSGKLTLDKTGNTVNFKAIKAGTINITAYNVLNGNKATYTVEVGVTKLTTIKLTSENPVTSFNNQDIKYNKITQNDGAVLTPDMIKFNINPKTSGTLATDITPIASLRGGSGTDKNDIVISAKTIKAGTYEVTPYVGTSFDAETAVKATKFDVTTTVNGVATIIDRIIIPTLKVNTKLATNVVIRNLHNEIIDVSGDSVTASVYKAGVLSDDIKVEKLDKDGQVATTTPVKSLRFNASAAGAYTVRISVKDAVATYDLAVNAEVTSLSSIELGNNIADNTIIAGAKDPVYRVISVKDNKGDEITPDIAAWTISTKNGASVIDSSFASFVYYKHDAKGVIVNSTTADSEGIAVKFDPSSTAVKTLEADTTLLVSVGNKAITDTTVIKDTLNVTVKAKGAVKTITIADTNISVIPGATVKKEIVILDQYGKVITDPAMVTVVDGVKATATVSYDETDKKMYITYTGKTTGTDTIVVKSVADATIKAASNLTIGDNTNIKSIAFDAYNYKVFNSADDTKDQTVALTYKVNAGEIDVPASAISVIADSKLVTVTKSGSIIYVKSKVNDATTGIGDKDAVITISLLTPNGKTSSMDLTFSDDASVATKSTVKIKDSVDENKDLDGTQLIIGKDINGNVTKDTVKQITLVGNDQYGNKDVDVTTDTTWACANEEIATVGVKTGVVTAVKPGKTTVTGFYKGNLYTVEVEVAGLN</sequence>
<reference evidence="3" key="1">
    <citation type="journal article" date="2016" name="Front. Microbiol.">
        <title>Complete Genome Sequence of Clostridium estertheticum DSM 8809, a Microbe Identified in Spoiled Vacuum Packed Beef.</title>
        <authorList>
            <person name="Yu Z."/>
            <person name="Gunn L."/>
            <person name="Brennan E."/>
            <person name="Reid R."/>
            <person name="Wall P.G."/>
            <person name="Gaora O.P."/>
            <person name="Hurley D."/>
            <person name="Bolton D."/>
            <person name="Fanning S."/>
        </authorList>
    </citation>
    <scope>NUCLEOTIDE SEQUENCE [LARGE SCALE GENOMIC DNA]</scope>
    <source>
        <strain evidence="3">DSM 8809</strain>
    </source>
</reference>
<evidence type="ECO:0000256" key="1">
    <source>
        <dbReference type="SAM" id="SignalP"/>
    </source>
</evidence>
<dbReference type="EMBL" id="CP015756">
    <property type="protein sequence ID" value="APC41904.1"/>
    <property type="molecule type" value="Genomic_DNA"/>
</dbReference>
<organism evidence="2 3">
    <name type="scientific">Clostridium estertheticum subsp. estertheticum</name>
    <dbReference type="NCBI Taxonomy" id="1552"/>
    <lineage>
        <taxon>Bacteria</taxon>
        <taxon>Bacillati</taxon>
        <taxon>Bacillota</taxon>
        <taxon>Clostridia</taxon>
        <taxon>Eubacteriales</taxon>
        <taxon>Clostridiaceae</taxon>
        <taxon>Clostridium</taxon>
    </lineage>
</organism>
<feature type="chain" id="PRO_5009611992" description="BIG2 domain-containing protein" evidence="1">
    <location>
        <begin position="26"/>
        <end position="994"/>
    </location>
</feature>
<proteinExistence type="predicted"/>
<dbReference type="AlphaFoldDB" id="A0A1J0GLT1"/>
<dbReference type="STRING" id="1552.A7L45_18460"/>
<keyword evidence="3" id="KW-1185">Reference proteome</keyword>